<evidence type="ECO:0000313" key="1">
    <source>
        <dbReference type="EMBL" id="CAD8319965.1"/>
    </source>
</evidence>
<gene>
    <name evidence="1" type="ORF">TDUB1175_LOCUS18381</name>
</gene>
<dbReference type="EMBL" id="HBED01036576">
    <property type="protein sequence ID" value="CAD8319965.1"/>
    <property type="molecule type" value="Transcribed_RNA"/>
</dbReference>
<accession>A0A7R9ZDI8</accession>
<proteinExistence type="predicted"/>
<protein>
    <submittedName>
        <fullName evidence="1">Uncharacterized protein</fullName>
    </submittedName>
</protein>
<name>A0A7R9ZDI8_9STRA</name>
<reference evidence="1" key="1">
    <citation type="submission" date="2021-01" db="EMBL/GenBank/DDBJ databases">
        <authorList>
            <person name="Corre E."/>
            <person name="Pelletier E."/>
            <person name="Niang G."/>
            <person name="Scheremetjew M."/>
            <person name="Finn R."/>
            <person name="Kale V."/>
            <person name="Holt S."/>
            <person name="Cochrane G."/>
            <person name="Meng A."/>
            <person name="Brown T."/>
            <person name="Cohen L."/>
        </authorList>
    </citation>
    <scope>NUCLEOTIDE SEQUENCE</scope>
    <source>
        <strain evidence="1">CCMP147</strain>
    </source>
</reference>
<sequence>MSYIKPDMQRKHVFAPSRIANLTNARSTKNPHTPIEDPTFTSKKAFSHWAFFMYSLCSLSHLAWSTPNPSGAYAFHPMTRAVTDLVSSRPQVCNFEFRFLGSIRTSL</sequence>
<organism evidence="1">
    <name type="scientific">Pseudictyota dubia</name>
    <dbReference type="NCBI Taxonomy" id="2749911"/>
    <lineage>
        <taxon>Eukaryota</taxon>
        <taxon>Sar</taxon>
        <taxon>Stramenopiles</taxon>
        <taxon>Ochrophyta</taxon>
        <taxon>Bacillariophyta</taxon>
        <taxon>Mediophyceae</taxon>
        <taxon>Biddulphiophycidae</taxon>
        <taxon>Eupodiscales</taxon>
        <taxon>Odontellaceae</taxon>
        <taxon>Pseudictyota</taxon>
    </lineage>
</organism>
<dbReference type="AlphaFoldDB" id="A0A7R9ZDI8"/>